<dbReference type="EMBL" id="UINC01036518">
    <property type="protein sequence ID" value="SVB30615.1"/>
    <property type="molecule type" value="Genomic_DNA"/>
</dbReference>
<name>A0A382CX13_9ZZZZ</name>
<sequence length="38" mass="4217">MDIFCVALPIGDMPIATQKFDLIATPIQNGNMIRKKIV</sequence>
<accession>A0A382CX13</accession>
<organism evidence="1">
    <name type="scientific">marine metagenome</name>
    <dbReference type="NCBI Taxonomy" id="408172"/>
    <lineage>
        <taxon>unclassified sequences</taxon>
        <taxon>metagenomes</taxon>
        <taxon>ecological metagenomes</taxon>
    </lineage>
</organism>
<gene>
    <name evidence="1" type="ORF">METZ01_LOCUS183469</name>
</gene>
<reference evidence="1" key="1">
    <citation type="submission" date="2018-05" db="EMBL/GenBank/DDBJ databases">
        <authorList>
            <person name="Lanie J.A."/>
            <person name="Ng W.-L."/>
            <person name="Kazmierczak K.M."/>
            <person name="Andrzejewski T.M."/>
            <person name="Davidsen T.M."/>
            <person name="Wayne K.J."/>
            <person name="Tettelin H."/>
            <person name="Glass J.I."/>
            <person name="Rusch D."/>
            <person name="Podicherti R."/>
            <person name="Tsui H.-C.T."/>
            <person name="Winkler M.E."/>
        </authorList>
    </citation>
    <scope>NUCLEOTIDE SEQUENCE</scope>
</reference>
<evidence type="ECO:0000313" key="1">
    <source>
        <dbReference type="EMBL" id="SVB30615.1"/>
    </source>
</evidence>
<proteinExistence type="predicted"/>
<protein>
    <submittedName>
        <fullName evidence="1">Uncharacterized protein</fullName>
    </submittedName>
</protein>
<dbReference type="AlphaFoldDB" id="A0A382CX13"/>